<organism evidence="3 4">
    <name type="scientific">Pseudomyxococcus hansupus</name>
    <dbReference type="NCBI Taxonomy" id="1297742"/>
    <lineage>
        <taxon>Bacteria</taxon>
        <taxon>Pseudomonadati</taxon>
        <taxon>Myxococcota</taxon>
        <taxon>Myxococcia</taxon>
        <taxon>Myxococcales</taxon>
        <taxon>Cystobacterineae</taxon>
        <taxon>Myxococcaceae</taxon>
        <taxon>Pseudomyxococcus</taxon>
    </lineage>
</organism>
<dbReference type="SUPFAM" id="SSF53756">
    <property type="entry name" value="UDP-Glycosyltransferase/glycogen phosphorylase"/>
    <property type="match status" value="1"/>
</dbReference>
<keyword evidence="4" id="KW-1185">Reference proteome</keyword>
<sequence length="724" mass="79170">MRICFVSRELASTTESGVGTAVANMSRALVQAGHDVHVLTAPHVDARWAASVHPSVHIHHVDEQETDLQGAFPHAELRHAWDAYRALRVLHASHQFDIIEFPDSGGEGHFALRARRTLGQFDTAVLAVRLYHSSHDVLRLNQVATLDMDTAQREHMEDTALREADLLVSPSAVALEQTRTRLGLKTGGIVLPPPIESAPAQAATPSPSEAAPRVLYAGRLEYREGVHLLIDAMQALFEQGVAAEVDLVGDDTRTGPFGRSLRSWLEQRIAPAWRHRFQFLPARAGDELTSAFAHATLCCIPTRWDALHGTGVAAMSAGAAVVASDSGGMAEFIEDGRSGLLFHHDDAGHLKDVLQRALASTSLRDTLRAAAPARVASLCAPARFVRDYEAAATSALPHRHPGPAPSSRTKPAKASPCVSILVPYFNMGRYLPETLHSIRAQTFTDYEIILVDDGSTDADSVALLETLQAPDLRIIRKANGGLSSARNAGLRVARGPYVLPLDPDDLIQPTFLEKAVAVMESAPGLGYVTSLVSYFVDDPRQPVGGWIPWGTERDALLAENVASTCTALMQRTHLEDIGGYDEWLTAYEDWDVFCSLAKRGLEGSVIPEPLFLYRQRPDSMTRGIDVSGRYAQMAYLSQKHPTLPRSPDRALRMQLGRAQRQETHLRAAAPPLMSQVANRVNSTLKRFDAVHGTVRRAVAWAAGAEDDSRPLRQQVLERLLGRRR</sequence>
<dbReference type="eggNOG" id="COG0438">
    <property type="taxonomic scope" value="Bacteria"/>
</dbReference>
<reference evidence="3 4" key="1">
    <citation type="journal article" date="2016" name="PLoS ONE">
        <title>Complete Genome Sequence and Comparative Genomics of a Novel Myxobacterium Myxococcus hansupus.</title>
        <authorList>
            <person name="Sharma G."/>
            <person name="Narwani T."/>
            <person name="Subramanian S."/>
        </authorList>
    </citation>
    <scope>NUCLEOTIDE SEQUENCE [LARGE SCALE GENOMIC DNA]</scope>
    <source>
        <strain evidence="4">mixupus</strain>
    </source>
</reference>
<dbReference type="Pfam" id="PF13692">
    <property type="entry name" value="Glyco_trans_1_4"/>
    <property type="match status" value="1"/>
</dbReference>
<dbReference type="KEGG" id="mym:A176_002281"/>
<proteinExistence type="predicted"/>
<dbReference type="GO" id="GO:0044010">
    <property type="term" value="P:single-species biofilm formation"/>
    <property type="evidence" value="ECO:0007669"/>
    <property type="project" value="TreeGrafter"/>
</dbReference>
<dbReference type="EMBL" id="CP012109">
    <property type="protein sequence ID" value="AKQ65369.1"/>
    <property type="molecule type" value="Genomic_DNA"/>
</dbReference>
<feature type="domain" description="Glycosyltransferase subfamily 4-like N-terminal" evidence="2">
    <location>
        <begin position="17"/>
        <end position="186"/>
    </location>
</feature>
<dbReference type="PANTHER" id="PTHR43685:SF2">
    <property type="entry name" value="GLYCOSYLTRANSFERASE 2-LIKE DOMAIN-CONTAINING PROTEIN"/>
    <property type="match status" value="1"/>
</dbReference>
<evidence type="ECO:0000313" key="3">
    <source>
        <dbReference type="EMBL" id="AKQ65369.1"/>
    </source>
</evidence>
<dbReference type="eggNOG" id="COG1216">
    <property type="taxonomic scope" value="Bacteria"/>
</dbReference>
<protein>
    <submittedName>
        <fullName evidence="3">Beta-1,3-glucosyltransferase</fullName>
    </submittedName>
</protein>
<dbReference type="CDD" id="cd00761">
    <property type="entry name" value="Glyco_tranf_GTA_type"/>
    <property type="match status" value="1"/>
</dbReference>
<dbReference type="Pfam" id="PF00535">
    <property type="entry name" value="Glycos_transf_2"/>
    <property type="match status" value="1"/>
</dbReference>
<dbReference type="Gene3D" id="3.90.550.10">
    <property type="entry name" value="Spore Coat Polysaccharide Biosynthesis Protein SpsA, Chain A"/>
    <property type="match status" value="1"/>
</dbReference>
<dbReference type="PANTHER" id="PTHR43685">
    <property type="entry name" value="GLYCOSYLTRANSFERASE"/>
    <property type="match status" value="1"/>
</dbReference>
<accession>A0A0H4WRF5</accession>
<dbReference type="InterPro" id="IPR001173">
    <property type="entry name" value="Glyco_trans_2-like"/>
</dbReference>
<dbReference type="STRING" id="1297742.A176_002281"/>
<dbReference type="Gene3D" id="3.40.50.2000">
    <property type="entry name" value="Glycogen Phosphorylase B"/>
    <property type="match status" value="2"/>
</dbReference>
<dbReference type="Pfam" id="PF13439">
    <property type="entry name" value="Glyco_transf_4"/>
    <property type="match status" value="1"/>
</dbReference>
<dbReference type="Proteomes" id="UP000009026">
    <property type="component" value="Chromosome"/>
</dbReference>
<dbReference type="OrthoDB" id="9807414at2"/>
<dbReference type="InterPro" id="IPR029044">
    <property type="entry name" value="Nucleotide-diphossugar_trans"/>
</dbReference>
<feature type="domain" description="Glycosyltransferase 2-like" evidence="1">
    <location>
        <begin position="419"/>
        <end position="567"/>
    </location>
</feature>
<dbReference type="InterPro" id="IPR050834">
    <property type="entry name" value="Glycosyltransf_2"/>
</dbReference>
<dbReference type="RefSeq" id="WP_002636679.1">
    <property type="nucleotide sequence ID" value="NZ_CP012109.1"/>
</dbReference>
<dbReference type="AlphaFoldDB" id="A0A0H4WRF5"/>
<dbReference type="InterPro" id="IPR028098">
    <property type="entry name" value="Glyco_trans_4-like_N"/>
</dbReference>
<evidence type="ECO:0000259" key="1">
    <source>
        <dbReference type="Pfam" id="PF00535"/>
    </source>
</evidence>
<dbReference type="GO" id="GO:0016757">
    <property type="term" value="F:glycosyltransferase activity"/>
    <property type="evidence" value="ECO:0007669"/>
    <property type="project" value="UniProtKB-ARBA"/>
</dbReference>
<evidence type="ECO:0000313" key="4">
    <source>
        <dbReference type="Proteomes" id="UP000009026"/>
    </source>
</evidence>
<evidence type="ECO:0000259" key="2">
    <source>
        <dbReference type="Pfam" id="PF13439"/>
    </source>
</evidence>
<dbReference type="SUPFAM" id="SSF53448">
    <property type="entry name" value="Nucleotide-diphospho-sugar transferases"/>
    <property type="match status" value="1"/>
</dbReference>
<dbReference type="PATRIC" id="fig|1297742.4.peg.2303"/>
<name>A0A0H4WRF5_9BACT</name>
<gene>
    <name evidence="3" type="ORF">A176_002281</name>
</gene>
<keyword evidence="3" id="KW-0808">Transferase</keyword>
<dbReference type="CDD" id="cd03801">
    <property type="entry name" value="GT4_PimA-like"/>
    <property type="match status" value="1"/>
</dbReference>